<sequence>MLAIDHIVITTPDTEKERLSFTSRYGLQGKEGGSHPGWGTHNDLCFFDNRFYIEWLGVNDTQKAGKSENPLIRQMLQEPTGGTIQIALSTDAMDDFLEMYNRQGIDYEGPFPGSREQEDGTLLEWRMLFPAHPSVPLPFLIEWKGDNFPQDSVYINPLADTTVEYGTGLDRKKSAEVFRKMFGFPDDGSESFHLSNGQLFVTEQTSITTYLDHIML</sequence>
<evidence type="ECO:0000313" key="2">
    <source>
        <dbReference type="EMBL" id="SDY22059.1"/>
    </source>
</evidence>
<dbReference type="Proteomes" id="UP000198647">
    <property type="component" value="Unassembled WGS sequence"/>
</dbReference>
<dbReference type="Pfam" id="PF13468">
    <property type="entry name" value="Glyoxalase_3"/>
    <property type="match status" value="1"/>
</dbReference>
<dbReference type="SUPFAM" id="SSF54593">
    <property type="entry name" value="Glyoxalase/Bleomycin resistance protein/Dihydroxybiphenyl dioxygenase"/>
    <property type="match status" value="1"/>
</dbReference>
<dbReference type="EMBL" id="FNOS01000006">
    <property type="protein sequence ID" value="SDY22059.1"/>
    <property type="molecule type" value="Genomic_DNA"/>
</dbReference>
<dbReference type="RefSeq" id="WP_093107959.1">
    <property type="nucleotide sequence ID" value="NZ_FNOS01000006.1"/>
</dbReference>
<evidence type="ECO:0000313" key="3">
    <source>
        <dbReference type="Proteomes" id="UP000198647"/>
    </source>
</evidence>
<dbReference type="InterPro" id="IPR029068">
    <property type="entry name" value="Glyas_Bleomycin-R_OHBP_Dase"/>
</dbReference>
<keyword evidence="3" id="KW-1185">Reference proteome</keyword>
<dbReference type="PANTHER" id="PTHR40265:SF1">
    <property type="entry name" value="GLYOXALASE-LIKE DOMAIN-CONTAINING PROTEIN"/>
    <property type="match status" value="1"/>
</dbReference>
<gene>
    <name evidence="2" type="ORF">SAMN04488081_2392</name>
</gene>
<accession>A0A1H3I4G9</accession>
<dbReference type="InterPro" id="IPR025870">
    <property type="entry name" value="Glyoxalase-like_dom"/>
</dbReference>
<comment type="caution">
    <text evidence="2">The sequence shown here is derived from an EMBL/GenBank/DDBJ whole genome shotgun (WGS) entry which is preliminary data.</text>
</comment>
<name>A0A1H3I4G9_9BACI</name>
<proteinExistence type="predicted"/>
<dbReference type="PANTHER" id="PTHR40265">
    <property type="entry name" value="BLL2707 PROTEIN"/>
    <property type="match status" value="1"/>
</dbReference>
<feature type="domain" description="Glyoxalase-like" evidence="1">
    <location>
        <begin position="4"/>
        <end position="150"/>
    </location>
</feature>
<protein>
    <submittedName>
        <fullName evidence="2">Glyoxalase-like domain-containing protein</fullName>
    </submittedName>
</protein>
<reference evidence="2 3" key="1">
    <citation type="submission" date="2016-10" db="EMBL/GenBank/DDBJ databases">
        <authorList>
            <person name="Varghese N."/>
            <person name="Submissions S."/>
        </authorList>
    </citation>
    <scope>NUCLEOTIDE SEQUENCE [LARGE SCALE GENOMIC DNA]</scope>
    <source>
        <strain evidence="2 3">DSM 20748</strain>
    </source>
</reference>
<dbReference type="Gene3D" id="3.10.180.10">
    <property type="entry name" value="2,3-Dihydroxybiphenyl 1,2-Dioxygenase, domain 1"/>
    <property type="match status" value="1"/>
</dbReference>
<organism evidence="2 3">
    <name type="scientific">Salimicrobium album</name>
    <dbReference type="NCBI Taxonomy" id="50717"/>
    <lineage>
        <taxon>Bacteria</taxon>
        <taxon>Bacillati</taxon>
        <taxon>Bacillota</taxon>
        <taxon>Bacilli</taxon>
        <taxon>Bacillales</taxon>
        <taxon>Bacillaceae</taxon>
        <taxon>Salimicrobium</taxon>
    </lineage>
</organism>
<evidence type="ECO:0000259" key="1">
    <source>
        <dbReference type="Pfam" id="PF13468"/>
    </source>
</evidence>